<dbReference type="RefSeq" id="WP_108992330.1">
    <property type="nucleotide sequence ID" value="NZ_BDQX01000084.1"/>
</dbReference>
<evidence type="ECO:0000256" key="1">
    <source>
        <dbReference type="ARBA" id="ARBA00004141"/>
    </source>
</evidence>
<evidence type="ECO:0000259" key="6">
    <source>
        <dbReference type="Pfam" id="PF12698"/>
    </source>
</evidence>
<evidence type="ECO:0000256" key="3">
    <source>
        <dbReference type="ARBA" id="ARBA00022989"/>
    </source>
</evidence>
<dbReference type="EMBL" id="BDQX01000084">
    <property type="protein sequence ID" value="GBG07233.1"/>
    <property type="molecule type" value="Genomic_DNA"/>
</dbReference>
<proteinExistence type="predicted"/>
<gene>
    <name evidence="7" type="ORF">PAT3040_01781</name>
</gene>
<keyword evidence="2 5" id="KW-0812">Transmembrane</keyword>
<keyword evidence="8" id="KW-1185">Reference proteome</keyword>
<name>A0A2R5ETX1_9BACL</name>
<feature type="domain" description="ABC-2 type transporter transmembrane" evidence="6">
    <location>
        <begin position="52"/>
        <end position="229"/>
    </location>
</feature>
<feature type="transmembrane region" description="Helical" evidence="5">
    <location>
        <begin position="209"/>
        <end position="231"/>
    </location>
</feature>
<dbReference type="GO" id="GO:0140359">
    <property type="term" value="F:ABC-type transporter activity"/>
    <property type="evidence" value="ECO:0007669"/>
    <property type="project" value="InterPro"/>
</dbReference>
<dbReference type="AlphaFoldDB" id="A0A2R5ETX1"/>
<sequence length="238" mass="25742">MMLSMRRFKAMVAKEWKDGIRNPHILLNAGMPILLALLFAQKDGDPADLTFLTVPILVAISITGAFVQAAMIAEEKEKNTLRALMLSPATKLEVLAGKSATTVLFALIVIAACIVISGVPDVNIAYLAILSVLLLMIFMALGTVIGLIARTASESSIVGLPVLLFFIFGPIFVPDLDVPVLMNVIRWLPSQQYVVAITELHRDGAFGSIAGQMLNLLAWTALTGALCFLAYGRQRFDK</sequence>
<protein>
    <submittedName>
        <fullName evidence="7">ABC transporter</fullName>
    </submittedName>
</protein>
<evidence type="ECO:0000256" key="5">
    <source>
        <dbReference type="SAM" id="Phobius"/>
    </source>
</evidence>
<comment type="subcellular location">
    <subcellularLocation>
        <location evidence="1">Membrane</location>
        <topology evidence="1">Multi-pass membrane protein</topology>
    </subcellularLocation>
</comment>
<feature type="transmembrane region" description="Helical" evidence="5">
    <location>
        <begin position="156"/>
        <end position="173"/>
    </location>
</feature>
<comment type="caution">
    <text evidence="7">The sequence shown here is derived from an EMBL/GenBank/DDBJ whole genome shotgun (WGS) entry which is preliminary data.</text>
</comment>
<accession>A0A2R5ETX1</accession>
<evidence type="ECO:0000313" key="8">
    <source>
        <dbReference type="Proteomes" id="UP000245202"/>
    </source>
</evidence>
<dbReference type="InterPro" id="IPR013525">
    <property type="entry name" value="ABC2_TM"/>
</dbReference>
<organism evidence="7 8">
    <name type="scientific">Paenibacillus agaridevorans</name>
    <dbReference type="NCBI Taxonomy" id="171404"/>
    <lineage>
        <taxon>Bacteria</taxon>
        <taxon>Bacillati</taxon>
        <taxon>Bacillota</taxon>
        <taxon>Bacilli</taxon>
        <taxon>Bacillales</taxon>
        <taxon>Paenibacillaceae</taxon>
        <taxon>Paenibacillus</taxon>
    </lineage>
</organism>
<dbReference type="Pfam" id="PF12698">
    <property type="entry name" value="ABC2_membrane_3"/>
    <property type="match status" value="1"/>
</dbReference>
<feature type="transmembrane region" description="Helical" evidence="5">
    <location>
        <begin position="94"/>
        <end position="118"/>
    </location>
</feature>
<dbReference type="GO" id="GO:0016020">
    <property type="term" value="C:membrane"/>
    <property type="evidence" value="ECO:0007669"/>
    <property type="project" value="UniProtKB-SubCell"/>
</dbReference>
<evidence type="ECO:0000313" key="7">
    <source>
        <dbReference type="EMBL" id="GBG07233.1"/>
    </source>
</evidence>
<evidence type="ECO:0000256" key="4">
    <source>
        <dbReference type="ARBA" id="ARBA00023136"/>
    </source>
</evidence>
<reference evidence="7 8" key="1">
    <citation type="submission" date="2017-08" db="EMBL/GenBank/DDBJ databases">
        <title>Substantial Increase in Enzyme Production by Combined Drug-Resistance Mutations in Paenibacillus agaridevorans.</title>
        <authorList>
            <person name="Tanaka Y."/>
            <person name="Funane K."/>
            <person name="Hosaka T."/>
            <person name="Shiwa Y."/>
            <person name="Fujita N."/>
            <person name="Miyazaki T."/>
            <person name="Yoshikawa H."/>
            <person name="Murakami K."/>
            <person name="Kasahara K."/>
            <person name="Inaoka T."/>
            <person name="Hiraga Y."/>
            <person name="Ochi K."/>
        </authorList>
    </citation>
    <scope>NUCLEOTIDE SEQUENCE [LARGE SCALE GENOMIC DNA]</scope>
    <source>
        <strain evidence="7 8">T-3040</strain>
    </source>
</reference>
<dbReference type="PANTHER" id="PTHR43471">
    <property type="entry name" value="ABC TRANSPORTER PERMEASE"/>
    <property type="match status" value="1"/>
</dbReference>
<dbReference type="Proteomes" id="UP000245202">
    <property type="component" value="Unassembled WGS sequence"/>
</dbReference>
<feature type="transmembrane region" description="Helical" evidence="5">
    <location>
        <begin position="50"/>
        <end position="73"/>
    </location>
</feature>
<evidence type="ECO:0000256" key="2">
    <source>
        <dbReference type="ARBA" id="ARBA00022692"/>
    </source>
</evidence>
<keyword evidence="3 5" id="KW-1133">Transmembrane helix</keyword>
<feature type="transmembrane region" description="Helical" evidence="5">
    <location>
        <begin position="124"/>
        <end position="149"/>
    </location>
</feature>
<keyword evidence="4 5" id="KW-0472">Membrane</keyword>
<dbReference type="PANTHER" id="PTHR43471:SF1">
    <property type="entry name" value="ABC TRANSPORTER PERMEASE PROTEIN NOSY-RELATED"/>
    <property type="match status" value="1"/>
</dbReference>